<dbReference type="InterPro" id="IPR016187">
    <property type="entry name" value="CTDL_fold"/>
</dbReference>
<dbReference type="Pfam" id="PF00059">
    <property type="entry name" value="Lectin_C"/>
    <property type="match status" value="1"/>
</dbReference>
<dbReference type="AlphaFoldDB" id="A0A812B471"/>
<evidence type="ECO:0000313" key="4">
    <source>
        <dbReference type="Proteomes" id="UP000597762"/>
    </source>
</evidence>
<name>A0A812B471_ACAPH</name>
<dbReference type="CDD" id="cd00037">
    <property type="entry name" value="CLECT"/>
    <property type="match status" value="1"/>
</dbReference>
<feature type="domain" description="C-type lectin" evidence="1">
    <location>
        <begin position="12"/>
        <end position="125"/>
    </location>
</feature>
<dbReference type="Proteomes" id="UP000597762">
    <property type="component" value="Unassembled WGS sequence"/>
</dbReference>
<dbReference type="SMART" id="SM00034">
    <property type="entry name" value="CLECT"/>
    <property type="match status" value="1"/>
</dbReference>
<dbReference type="Gene3D" id="3.10.100.10">
    <property type="entry name" value="Mannose-Binding Protein A, subunit A"/>
    <property type="match status" value="1"/>
</dbReference>
<dbReference type="InterPro" id="IPR003609">
    <property type="entry name" value="Pan_app"/>
</dbReference>
<evidence type="ECO:0000313" key="3">
    <source>
        <dbReference type="EMBL" id="CAE1168730.1"/>
    </source>
</evidence>
<gene>
    <name evidence="3" type="ORF">SPHA_10206</name>
</gene>
<organism evidence="3 4">
    <name type="scientific">Acanthosepion pharaonis</name>
    <name type="common">Pharaoh cuttlefish</name>
    <name type="synonym">Sepia pharaonis</name>
    <dbReference type="NCBI Taxonomy" id="158019"/>
    <lineage>
        <taxon>Eukaryota</taxon>
        <taxon>Metazoa</taxon>
        <taxon>Spiralia</taxon>
        <taxon>Lophotrochozoa</taxon>
        <taxon>Mollusca</taxon>
        <taxon>Cephalopoda</taxon>
        <taxon>Coleoidea</taxon>
        <taxon>Decapodiformes</taxon>
        <taxon>Sepiida</taxon>
        <taxon>Sepiina</taxon>
        <taxon>Sepiidae</taxon>
        <taxon>Acanthosepion</taxon>
    </lineage>
</organism>
<dbReference type="SUPFAM" id="SSF56436">
    <property type="entry name" value="C-type lectin-like"/>
    <property type="match status" value="1"/>
</dbReference>
<dbReference type="PROSITE" id="PS50948">
    <property type="entry name" value="PAN"/>
    <property type="match status" value="1"/>
</dbReference>
<reference evidence="3" key="1">
    <citation type="submission" date="2021-01" db="EMBL/GenBank/DDBJ databases">
        <authorList>
            <person name="Li R."/>
            <person name="Bekaert M."/>
        </authorList>
    </citation>
    <scope>NUCLEOTIDE SEQUENCE</scope>
    <source>
        <strain evidence="3">Farmed</strain>
    </source>
</reference>
<protein>
    <recommendedName>
        <fullName evidence="5">C-type lectin domain-containing protein</fullName>
    </recommendedName>
</protein>
<evidence type="ECO:0008006" key="5">
    <source>
        <dbReference type="Google" id="ProtNLM"/>
    </source>
</evidence>
<accession>A0A812B471</accession>
<keyword evidence="4" id="KW-1185">Reference proteome</keyword>
<dbReference type="PROSITE" id="PS50041">
    <property type="entry name" value="C_TYPE_LECTIN_2"/>
    <property type="match status" value="1"/>
</dbReference>
<feature type="domain" description="Apple" evidence="2">
    <location>
        <begin position="134"/>
        <end position="202"/>
    </location>
</feature>
<comment type="caution">
    <text evidence="3">The sequence shown here is derived from an EMBL/GenBank/DDBJ whole genome shotgun (WGS) entry which is preliminary data.</text>
</comment>
<dbReference type="OrthoDB" id="2142683at2759"/>
<sequence length="225" mass="26658">MKDADRSFLNKKTQTCYYGYGNKKMLPYNAAKRKCEDAGLHIVFMETEEEREYVAKEITQEIGGHWIGAEMFSHRWYWVRGCDALDPIVNPPWRYNHSVNYSRAIIWGDKWSGKFPGQYCRFVCEEEPFKEEICDGFRSFERVNEWSSDAFFRSFNTLHEVDCGRLCLADPSCKGFRFRKSGHHKCALYNRSNTTTKTKTRCDAPREERRYIYLSIDLSIYLSIY</sequence>
<evidence type="ECO:0000259" key="2">
    <source>
        <dbReference type="PROSITE" id="PS50948"/>
    </source>
</evidence>
<proteinExistence type="predicted"/>
<dbReference type="InterPro" id="IPR001304">
    <property type="entry name" value="C-type_lectin-like"/>
</dbReference>
<dbReference type="EMBL" id="CAHIKZ030000329">
    <property type="protein sequence ID" value="CAE1168730.1"/>
    <property type="molecule type" value="Genomic_DNA"/>
</dbReference>
<evidence type="ECO:0000259" key="1">
    <source>
        <dbReference type="PROSITE" id="PS50041"/>
    </source>
</evidence>
<dbReference type="InterPro" id="IPR016186">
    <property type="entry name" value="C-type_lectin-like/link_sf"/>
</dbReference>